<name>A0A381V2H4_9ZZZZ</name>
<sequence>VIFKKAGRQLYHHGKSDWHLATQSLFYMCIFGTYIVDRNSYPKLGFMCGVIIWRD</sequence>
<reference evidence="1" key="1">
    <citation type="submission" date="2018-05" db="EMBL/GenBank/DDBJ databases">
        <authorList>
            <person name="Lanie J.A."/>
            <person name="Ng W.-L."/>
            <person name="Kazmierczak K.M."/>
            <person name="Andrzejewski T.M."/>
            <person name="Davidsen T.M."/>
            <person name="Wayne K.J."/>
            <person name="Tettelin H."/>
            <person name="Glass J.I."/>
            <person name="Rusch D."/>
            <person name="Podicherti R."/>
            <person name="Tsui H.-C.T."/>
            <person name="Winkler M.E."/>
        </authorList>
    </citation>
    <scope>NUCLEOTIDE SEQUENCE</scope>
</reference>
<protein>
    <submittedName>
        <fullName evidence="1">Uncharacterized protein</fullName>
    </submittedName>
</protein>
<dbReference type="AlphaFoldDB" id="A0A381V2H4"/>
<feature type="non-terminal residue" evidence="1">
    <location>
        <position position="1"/>
    </location>
</feature>
<dbReference type="EMBL" id="UINC01007682">
    <property type="protein sequence ID" value="SVA34579.1"/>
    <property type="molecule type" value="Genomic_DNA"/>
</dbReference>
<accession>A0A381V2H4</accession>
<proteinExistence type="predicted"/>
<organism evidence="1">
    <name type="scientific">marine metagenome</name>
    <dbReference type="NCBI Taxonomy" id="408172"/>
    <lineage>
        <taxon>unclassified sequences</taxon>
        <taxon>metagenomes</taxon>
        <taxon>ecological metagenomes</taxon>
    </lineage>
</organism>
<evidence type="ECO:0000313" key="1">
    <source>
        <dbReference type="EMBL" id="SVA34579.1"/>
    </source>
</evidence>
<gene>
    <name evidence="1" type="ORF">METZ01_LOCUS87433</name>
</gene>